<keyword evidence="1" id="KW-0472">Membrane</keyword>
<evidence type="ECO:0000313" key="2">
    <source>
        <dbReference type="EMBL" id="OIT36332.1"/>
    </source>
</evidence>
<reference evidence="2" key="1">
    <citation type="submission" date="2016-11" db="EMBL/GenBank/DDBJ databases">
        <title>The genome of Nicotiana attenuata.</title>
        <authorList>
            <person name="Xu S."/>
            <person name="Brockmoeller T."/>
            <person name="Gaquerel E."/>
            <person name="Navarro A."/>
            <person name="Kuhl H."/>
            <person name="Gase K."/>
            <person name="Ling Z."/>
            <person name="Zhou W."/>
            <person name="Kreitzer C."/>
            <person name="Stanke M."/>
            <person name="Tang H."/>
            <person name="Lyons E."/>
            <person name="Pandey P."/>
            <person name="Pandey S.P."/>
            <person name="Timmermann B."/>
            <person name="Baldwin I.T."/>
        </authorList>
    </citation>
    <scope>NUCLEOTIDE SEQUENCE [LARGE SCALE GENOMIC DNA]</scope>
    <source>
        <strain evidence="2">UT</strain>
    </source>
</reference>
<sequence>MFYITKMFSGSSDDLLGFWENDDGGIRCIKKVTIHTASILSIDAGEHWLGVGAADFHRPQERLGGFSSAGSKMAGLQLYRTPQKTAAMVCFFVPILNLFMSPNLYVFFASLIPF</sequence>
<feature type="transmembrane region" description="Helical" evidence="1">
    <location>
        <begin position="86"/>
        <end position="108"/>
    </location>
</feature>
<organism evidence="2 3">
    <name type="scientific">Nicotiana attenuata</name>
    <name type="common">Coyote tobacco</name>
    <dbReference type="NCBI Taxonomy" id="49451"/>
    <lineage>
        <taxon>Eukaryota</taxon>
        <taxon>Viridiplantae</taxon>
        <taxon>Streptophyta</taxon>
        <taxon>Embryophyta</taxon>
        <taxon>Tracheophyta</taxon>
        <taxon>Spermatophyta</taxon>
        <taxon>Magnoliopsida</taxon>
        <taxon>eudicotyledons</taxon>
        <taxon>Gunneridae</taxon>
        <taxon>Pentapetalae</taxon>
        <taxon>asterids</taxon>
        <taxon>lamiids</taxon>
        <taxon>Solanales</taxon>
        <taxon>Solanaceae</taxon>
        <taxon>Nicotianoideae</taxon>
        <taxon>Nicotianeae</taxon>
        <taxon>Nicotiana</taxon>
    </lineage>
</organism>
<name>A0A314L470_NICAT</name>
<comment type="caution">
    <text evidence="2">The sequence shown here is derived from an EMBL/GenBank/DDBJ whole genome shotgun (WGS) entry which is preliminary data.</text>
</comment>
<dbReference type="AlphaFoldDB" id="A0A314L470"/>
<dbReference type="Gramene" id="OIT36332">
    <property type="protein sequence ID" value="OIT36332"/>
    <property type="gene ID" value="A4A49_11338"/>
</dbReference>
<proteinExistence type="predicted"/>
<keyword evidence="1" id="KW-1133">Transmembrane helix</keyword>
<protein>
    <submittedName>
        <fullName evidence="2">Denn domain and wd repeat-containing protein scd1</fullName>
    </submittedName>
</protein>
<dbReference type="STRING" id="49451.A0A314L470"/>
<dbReference type="Proteomes" id="UP000187609">
    <property type="component" value="Unassembled WGS sequence"/>
</dbReference>
<accession>A0A314L470</accession>
<keyword evidence="3" id="KW-1185">Reference proteome</keyword>
<keyword evidence="1" id="KW-0812">Transmembrane</keyword>
<evidence type="ECO:0000313" key="3">
    <source>
        <dbReference type="Proteomes" id="UP000187609"/>
    </source>
</evidence>
<evidence type="ECO:0000256" key="1">
    <source>
        <dbReference type="SAM" id="Phobius"/>
    </source>
</evidence>
<dbReference type="EMBL" id="MJEQ01000445">
    <property type="protein sequence ID" value="OIT36332.1"/>
    <property type="molecule type" value="Genomic_DNA"/>
</dbReference>
<gene>
    <name evidence="2" type="primary">SCD1_1</name>
    <name evidence="2" type="ORF">A4A49_11338</name>
</gene>